<dbReference type="Gene3D" id="3.60.40.10">
    <property type="entry name" value="PPM-type phosphatase domain"/>
    <property type="match status" value="1"/>
</dbReference>
<dbReference type="PANTHER" id="PTHR13832">
    <property type="entry name" value="PROTEIN PHOSPHATASE 2C"/>
    <property type="match status" value="1"/>
</dbReference>
<dbReference type="VEuPathDB" id="TriTrypDB:ECC02_004364"/>
<dbReference type="OMA" id="CLLHDRP"/>
<sequence>MIFFWSRGWQSKLVLMKPLASFRGNTQTMLYTPVQDKYSILMEDDKLRVGASSMQGWRSTMEDAHTIHLSLPGLPSHMASEDGAIAAVFDGHCGSKTSQTSAIRILEWITSMEAFGEGNMEKAIHDGFIAGDLAMQRSSPNEMSGCTGNCVLIVENHLYCGNVGDSRAVLCRDGTAIPLSEDHKPNLPRERERVLRAGGYIHNGRVNGVLSLSRAFGDFAFKDSDLPPEAQAVTAIPDVVHLELTPQDEFVIIACDGVWDMLTNEKAVEIVRSEVADHSDLSLACERLMDACLSKVSTGAGTDNMTVIILQFKSFFLKKVESRFGAISCNTAE</sequence>
<protein>
    <recommendedName>
        <fullName evidence="1">PPM-type phosphatase domain-containing protein</fullName>
    </recommendedName>
</protein>
<dbReference type="AlphaFoldDB" id="A0A7J6Y7Z2"/>
<accession>A0A7J6Y7Z2</accession>
<dbReference type="Pfam" id="PF00481">
    <property type="entry name" value="PP2C"/>
    <property type="match status" value="1"/>
</dbReference>
<comment type="caution">
    <text evidence="2">The sequence shown here is derived from an EMBL/GenBank/DDBJ whole genome shotgun (WGS) entry which is preliminary data.</text>
</comment>
<dbReference type="SMART" id="SM00332">
    <property type="entry name" value="PP2Cc"/>
    <property type="match status" value="1"/>
</dbReference>
<gene>
    <name evidence="2" type="ORF">ECC02_004364</name>
</gene>
<dbReference type="VEuPathDB" id="TriTrypDB:BCY84_02977"/>
<dbReference type="CDD" id="cd00143">
    <property type="entry name" value="PP2Cc"/>
    <property type="match status" value="1"/>
</dbReference>
<dbReference type="PANTHER" id="PTHR13832:SF843">
    <property type="entry name" value="PHOSPHATASE 2C, PUTATIVE-RELATED"/>
    <property type="match status" value="1"/>
</dbReference>
<evidence type="ECO:0000313" key="2">
    <source>
        <dbReference type="EMBL" id="KAF5222556.1"/>
    </source>
</evidence>
<dbReference type="SMR" id="A0A7J6Y7Z2"/>
<dbReference type="InterPro" id="IPR001932">
    <property type="entry name" value="PPM-type_phosphatase-like_dom"/>
</dbReference>
<name>A0A7J6Y7Z2_TRYCR</name>
<proteinExistence type="predicted"/>
<dbReference type="GO" id="GO:0004722">
    <property type="term" value="F:protein serine/threonine phosphatase activity"/>
    <property type="evidence" value="ECO:0007669"/>
    <property type="project" value="InterPro"/>
</dbReference>
<organism evidence="2 3">
    <name type="scientific">Trypanosoma cruzi</name>
    <dbReference type="NCBI Taxonomy" id="5693"/>
    <lineage>
        <taxon>Eukaryota</taxon>
        <taxon>Discoba</taxon>
        <taxon>Euglenozoa</taxon>
        <taxon>Kinetoplastea</taxon>
        <taxon>Metakinetoplastina</taxon>
        <taxon>Trypanosomatida</taxon>
        <taxon>Trypanosomatidae</taxon>
        <taxon>Trypanosoma</taxon>
        <taxon>Schizotrypanum</taxon>
    </lineage>
</organism>
<dbReference type="InterPro" id="IPR015655">
    <property type="entry name" value="PP2C"/>
</dbReference>
<dbReference type="EMBL" id="JABDHM010000026">
    <property type="protein sequence ID" value="KAF5222556.1"/>
    <property type="molecule type" value="Genomic_DNA"/>
</dbReference>
<evidence type="ECO:0000313" key="3">
    <source>
        <dbReference type="Proteomes" id="UP000583944"/>
    </source>
</evidence>
<dbReference type="Proteomes" id="UP000583944">
    <property type="component" value="Unassembled WGS sequence"/>
</dbReference>
<dbReference type="SUPFAM" id="SSF81606">
    <property type="entry name" value="PP2C-like"/>
    <property type="match status" value="1"/>
</dbReference>
<dbReference type="InterPro" id="IPR036457">
    <property type="entry name" value="PPM-type-like_dom_sf"/>
</dbReference>
<reference evidence="2 3" key="1">
    <citation type="journal article" date="2019" name="Genome Biol. Evol.">
        <title>Nanopore Sequencing Significantly Improves Genome Assembly of the Protozoan Parasite Trypanosoma cruzi.</title>
        <authorList>
            <person name="Diaz-Viraque F."/>
            <person name="Pita S."/>
            <person name="Greif G."/>
            <person name="de Souza R.C.M."/>
            <person name="Iraola G."/>
            <person name="Robello C."/>
        </authorList>
    </citation>
    <scope>NUCLEOTIDE SEQUENCE [LARGE SCALE GENOMIC DNA]</scope>
    <source>
        <strain evidence="2 3">Berenice</strain>
    </source>
</reference>
<dbReference type="OrthoDB" id="10264738at2759"/>
<feature type="domain" description="PPM-type phosphatase" evidence="1">
    <location>
        <begin position="38"/>
        <end position="310"/>
    </location>
</feature>
<evidence type="ECO:0000259" key="1">
    <source>
        <dbReference type="SMART" id="SM00332"/>
    </source>
</evidence>